<keyword evidence="5" id="KW-0808">Transferase</keyword>
<dbReference type="Pfam" id="PF18400">
    <property type="entry name" value="Thioredoxin_12"/>
    <property type="match status" value="1"/>
</dbReference>
<comment type="caution">
    <text evidence="16">The sequence shown here is derived from an EMBL/GenBank/DDBJ whole genome shotgun (WGS) entry which is preliminary data.</text>
</comment>
<dbReference type="GO" id="GO:0005788">
    <property type="term" value="C:endoplasmic reticulum lumen"/>
    <property type="evidence" value="ECO:0007669"/>
    <property type="project" value="UniProtKB-SubCell"/>
</dbReference>
<feature type="domain" description="Glucosyltransferase 24 catalytic" evidence="15">
    <location>
        <begin position="1267"/>
        <end position="1532"/>
    </location>
</feature>
<evidence type="ECO:0000259" key="15">
    <source>
        <dbReference type="Pfam" id="PF18404"/>
    </source>
</evidence>
<evidence type="ECO:0000256" key="8">
    <source>
        <dbReference type="ARBA" id="ARBA00023180"/>
    </source>
</evidence>
<evidence type="ECO:0000259" key="13">
    <source>
        <dbReference type="Pfam" id="PF18402"/>
    </source>
</evidence>
<name>A0A9P6JR19_9AGAR</name>
<dbReference type="GO" id="GO:0051082">
    <property type="term" value="F:unfolded protein binding"/>
    <property type="evidence" value="ECO:0007669"/>
    <property type="project" value="TreeGrafter"/>
</dbReference>
<evidence type="ECO:0000256" key="5">
    <source>
        <dbReference type="ARBA" id="ARBA00022679"/>
    </source>
</evidence>
<evidence type="ECO:0000256" key="6">
    <source>
        <dbReference type="ARBA" id="ARBA00022729"/>
    </source>
</evidence>
<dbReference type="InterPro" id="IPR009448">
    <property type="entry name" value="UDP-g_GGtrans"/>
</dbReference>
<evidence type="ECO:0000256" key="3">
    <source>
        <dbReference type="ARBA" id="ARBA00004922"/>
    </source>
</evidence>
<comment type="cofactor">
    <cofactor evidence="1">
        <name>Ca(2+)</name>
        <dbReference type="ChEBI" id="CHEBI:29108"/>
    </cofactor>
</comment>
<dbReference type="PANTHER" id="PTHR11226">
    <property type="entry name" value="UDP-GLUCOSE GLYCOPROTEIN:GLUCOSYLTRANSFERASE"/>
    <property type="match status" value="1"/>
</dbReference>
<dbReference type="Proteomes" id="UP000807306">
    <property type="component" value="Unassembled WGS sequence"/>
</dbReference>
<dbReference type="OrthoDB" id="27683at2759"/>
<feature type="compositionally biased region" description="Basic and acidic residues" evidence="9">
    <location>
        <begin position="1571"/>
        <end position="1587"/>
    </location>
</feature>
<evidence type="ECO:0000256" key="4">
    <source>
        <dbReference type="ARBA" id="ARBA00006351"/>
    </source>
</evidence>
<feature type="domain" description="UGGT thioredoxin-like" evidence="11">
    <location>
        <begin position="34"/>
        <end position="235"/>
    </location>
</feature>
<feature type="domain" description="UDP-glucose:glycoprotein glucosyltransferase thioredoxin-like" evidence="14">
    <location>
        <begin position="716"/>
        <end position="938"/>
    </location>
</feature>
<comment type="subcellular location">
    <subcellularLocation>
        <location evidence="2">Endoplasmic reticulum lumen</location>
    </subcellularLocation>
</comment>
<dbReference type="InterPro" id="IPR040692">
    <property type="entry name" value="UGGT_TRXL_3"/>
</dbReference>
<dbReference type="GO" id="GO:0003980">
    <property type="term" value="F:UDP-glucose:glycoprotein glucosyltransferase activity"/>
    <property type="evidence" value="ECO:0007669"/>
    <property type="project" value="InterPro"/>
</dbReference>
<accession>A0A9P6JR19</accession>
<evidence type="ECO:0000313" key="16">
    <source>
        <dbReference type="EMBL" id="KAF9530297.1"/>
    </source>
</evidence>
<dbReference type="GO" id="GO:0036503">
    <property type="term" value="P:ERAD pathway"/>
    <property type="evidence" value="ECO:0007669"/>
    <property type="project" value="TreeGrafter"/>
</dbReference>
<organism evidence="16 17">
    <name type="scientific">Crepidotus variabilis</name>
    <dbReference type="NCBI Taxonomy" id="179855"/>
    <lineage>
        <taxon>Eukaryota</taxon>
        <taxon>Fungi</taxon>
        <taxon>Dikarya</taxon>
        <taxon>Basidiomycota</taxon>
        <taxon>Agaricomycotina</taxon>
        <taxon>Agaricomycetes</taxon>
        <taxon>Agaricomycetidae</taxon>
        <taxon>Agaricales</taxon>
        <taxon>Agaricineae</taxon>
        <taxon>Crepidotaceae</taxon>
        <taxon>Crepidotus</taxon>
    </lineage>
</organism>
<keyword evidence="17" id="KW-1185">Reference proteome</keyword>
<dbReference type="GO" id="GO:0018279">
    <property type="term" value="P:protein N-linked glycosylation via asparagine"/>
    <property type="evidence" value="ECO:0007669"/>
    <property type="project" value="TreeGrafter"/>
</dbReference>
<dbReference type="InterPro" id="IPR029044">
    <property type="entry name" value="Nucleotide-diphossugar_trans"/>
</dbReference>
<dbReference type="Pfam" id="PF06427">
    <property type="entry name" value="UDP-g_GGTase"/>
    <property type="match status" value="1"/>
</dbReference>
<gene>
    <name evidence="16" type="ORF">CPB83DRAFT_851338</name>
</gene>
<evidence type="ECO:0000259" key="11">
    <source>
        <dbReference type="Pfam" id="PF18400"/>
    </source>
</evidence>
<keyword evidence="8" id="KW-0325">Glycoprotein</keyword>
<evidence type="ECO:0000313" key="17">
    <source>
        <dbReference type="Proteomes" id="UP000807306"/>
    </source>
</evidence>
<evidence type="ECO:0000259" key="12">
    <source>
        <dbReference type="Pfam" id="PF18401"/>
    </source>
</evidence>
<evidence type="ECO:0000256" key="7">
    <source>
        <dbReference type="ARBA" id="ARBA00022824"/>
    </source>
</evidence>
<feature type="region of interest" description="Disordered" evidence="9">
    <location>
        <begin position="1555"/>
        <end position="1600"/>
    </location>
</feature>
<feature type="region of interest" description="Disordered" evidence="9">
    <location>
        <begin position="256"/>
        <end position="276"/>
    </location>
</feature>
<dbReference type="InterPro" id="IPR040694">
    <property type="entry name" value="UGGT_TRXL_2"/>
</dbReference>
<protein>
    <submittedName>
        <fullName evidence="16">UDP-glucose:glycoprotein glucosyltransferase-domain-containing protein</fullName>
    </submittedName>
</protein>
<evidence type="ECO:0000256" key="10">
    <source>
        <dbReference type="SAM" id="SignalP"/>
    </source>
</evidence>
<dbReference type="Pfam" id="PF18401">
    <property type="entry name" value="Thioredoxin_13"/>
    <property type="match status" value="1"/>
</dbReference>
<dbReference type="CDD" id="cd06432">
    <property type="entry name" value="GT8_HUGT1_C_like"/>
    <property type="match status" value="1"/>
</dbReference>
<dbReference type="PANTHER" id="PTHR11226:SF0">
    <property type="entry name" value="UDP-GLUCOSE:GLYCOPROTEIN GLUCOSYLTRANSFERASE"/>
    <property type="match status" value="1"/>
</dbReference>
<evidence type="ECO:0000256" key="9">
    <source>
        <dbReference type="SAM" id="MobiDB-lite"/>
    </source>
</evidence>
<dbReference type="Pfam" id="PF18402">
    <property type="entry name" value="Thioredoxin_14"/>
    <property type="match status" value="1"/>
</dbReference>
<keyword evidence="7" id="KW-0256">Endoplasmic reticulum</keyword>
<dbReference type="InterPro" id="IPR040693">
    <property type="entry name" value="UGGT_TRXL_1"/>
</dbReference>
<comment type="pathway">
    <text evidence="3">Protein modification; protein glycosylation.</text>
</comment>
<feature type="chain" id="PRO_5040147655" evidence="10">
    <location>
        <begin position="21"/>
        <end position="1600"/>
    </location>
</feature>
<feature type="domain" description="UGGT thioredoxin-like" evidence="12">
    <location>
        <begin position="298"/>
        <end position="425"/>
    </location>
</feature>
<proteinExistence type="inferred from homology"/>
<sequence>MSRMLVLLSSVLAAQQLVKASPPVKVALRSSWAAPPFIAEILETVSIEYPGSFFNYVDRLTNPEVLPPTSLTTPEAIHQSALALAVDDGIIKDQDALAKIEMKLAMHAAAPRLQAFYNYYEDNYNYSSGNQCGSWVDWYGEVICDVETLAQLVGTEAIDSKDAGKQTRPNILSFDHVYPPRDHILERPPRTAVFYALLTSANFRELHTYLLKLTNRLDTHVEYVFRHVPPKTASSSRNTLSGYGVSLDLKKTDYLAVDDRNQGTGNSKSSQEDQGEHVDPVLPLILAHSENTTALDATTPLTSEELAELGPQAIQLIASSSEPLAVFTHLAQNFPKYASSIARRVVANESITEEIHANSVRAQRGVNVFWLNGLQLDAKDINPFSLLRQLNKEKEVTSSLVKQGLTRAQAFELLSHPAIAKKQRETATMGALFDASDREEGGDLIVWWNDMEKDSRYARWNPSLYALLRPMYPGAMPSVRLNLFNIVLVLDLSQLASLNFIAGPMSSIINRDFPLRFGLVPIAETKDGKKMTQLFNYFVKTFGRKNTLAFLKSVVQLQGSKFQQSSMIEWNSVEEVYDVFVNEQKKENSERDYISFSDAIEINSSAEATFEQLKKYSDRLGCSLAANPGGHAFFNGKHFNFNDEFLPQLQQEINNQMSAIQEKVYEGTLSDAEKPESMSNYFYDLPTTSKRRNRFIFASGHLKITNLVTLFEKTRFRVSSYVYPPGSNNVTQTTFVMADLDTDDGLALVREALLSQTSDSKTRIAILHNPAVVPSRESAPRSPARWLIAHLHVRELLSEVSPLKLLSVLGFDSSSSSEDGSQVPLATTSFESLTEGVSLEGIEQLEYNDYVKQCGLVARELGIAPGQKALIVNGRVVGPIDTPTESSFRSLDFQALEESEFGRRTEPVLEALRDLAPEMLEDRQTGAQLVSMTTSVVAATQQPDPSEIGLFDNGAKPRQRSYEALEKNYTSFEYGDNSTAIYHAVVLVDPLSETGQKWSSILEWLSNIPDIFIRIHMNPARYTEPPLKKFYRHNLLPRLRFDEQGQEMVAQAVFEDLPVEPIYTLAMDVPTSWLVRPREALYDLDNIQLNRLFTGDTSVDAIFDLDYLIIEGHARDKASDSPPRGVQLQLVAADGSPLDDTQVVANLGYFQFKAKPGVFKLEIRPGRGQTIFEVDSVGNEGWDSPSVDIAGNEITVTSFEGLTLYPRLSRLPGMETADVLKENDEETLGKNGLFDDISSRFKSIFGTKKDQTPESDLISVHKPQADVNIFTVASGLLYERFVGIMILSVLRNTNSTVKFWFIENFLSPAFLEIIPHMADKYNFQYELVTYKWPSWLRAQTEKQRVIWAYKILFLDVLFPMDLKKVIFVDADQIVRADLKELVDLDLHGAPYGYTPMGDDNTDMEGFRFWKTGYWKDVLRDKPYHISALYVIDLVRFRQLAAGDILRGHYHGLSADPNSLANLDQDLPNNLQEQVPIYSLPEDWLWCETWCSKDRLHRAKTIDLCQNPLTKEPKLARARQIPEWEEYDAEIARFTRELASQGKIHSRIATADTNVLAGGGASGAIDTAGSDNTEKEDKATSQKTKMEAHGNGAPDTTRDEL</sequence>
<dbReference type="Pfam" id="PF18404">
    <property type="entry name" value="Glyco_transf_24"/>
    <property type="match status" value="1"/>
</dbReference>
<dbReference type="EMBL" id="MU157841">
    <property type="protein sequence ID" value="KAF9530297.1"/>
    <property type="molecule type" value="Genomic_DNA"/>
</dbReference>
<dbReference type="Gene3D" id="3.90.550.10">
    <property type="entry name" value="Spore Coat Polysaccharide Biosynthesis Protein SpsA, Chain A"/>
    <property type="match status" value="1"/>
</dbReference>
<reference evidence="16" key="1">
    <citation type="submission" date="2020-11" db="EMBL/GenBank/DDBJ databases">
        <authorList>
            <consortium name="DOE Joint Genome Institute"/>
            <person name="Ahrendt S."/>
            <person name="Riley R."/>
            <person name="Andreopoulos W."/>
            <person name="Labutti K."/>
            <person name="Pangilinan J."/>
            <person name="Ruiz-Duenas F.J."/>
            <person name="Barrasa J.M."/>
            <person name="Sanchez-Garcia M."/>
            <person name="Camarero S."/>
            <person name="Miyauchi S."/>
            <person name="Serrano A."/>
            <person name="Linde D."/>
            <person name="Babiker R."/>
            <person name="Drula E."/>
            <person name="Ayuso-Fernandez I."/>
            <person name="Pacheco R."/>
            <person name="Padilla G."/>
            <person name="Ferreira P."/>
            <person name="Barriuso J."/>
            <person name="Kellner H."/>
            <person name="Castanera R."/>
            <person name="Alfaro M."/>
            <person name="Ramirez L."/>
            <person name="Pisabarro A.G."/>
            <person name="Kuo A."/>
            <person name="Tritt A."/>
            <person name="Lipzen A."/>
            <person name="He G."/>
            <person name="Yan M."/>
            <person name="Ng V."/>
            <person name="Cullen D."/>
            <person name="Martin F."/>
            <person name="Rosso M.-N."/>
            <person name="Henrissat B."/>
            <person name="Hibbett D."/>
            <person name="Martinez A.T."/>
            <person name="Grigoriev I.V."/>
        </authorList>
    </citation>
    <scope>NUCLEOTIDE SEQUENCE</scope>
    <source>
        <strain evidence="16">CBS 506.95</strain>
    </source>
</reference>
<dbReference type="SUPFAM" id="SSF53448">
    <property type="entry name" value="Nucleotide-diphospho-sugar transferases"/>
    <property type="match status" value="1"/>
</dbReference>
<dbReference type="InterPro" id="IPR040497">
    <property type="entry name" value="Glyco_transf_24"/>
</dbReference>
<comment type="similarity">
    <text evidence="4">Belongs to the glycosyltransferase 8 family.</text>
</comment>
<evidence type="ECO:0000256" key="1">
    <source>
        <dbReference type="ARBA" id="ARBA00001913"/>
    </source>
</evidence>
<evidence type="ECO:0000259" key="14">
    <source>
        <dbReference type="Pfam" id="PF18403"/>
    </source>
</evidence>
<keyword evidence="6 10" id="KW-0732">Signal</keyword>
<feature type="signal peptide" evidence="10">
    <location>
        <begin position="1"/>
        <end position="20"/>
    </location>
</feature>
<dbReference type="Pfam" id="PF18403">
    <property type="entry name" value="Thioredoxin_15"/>
    <property type="match status" value="1"/>
</dbReference>
<dbReference type="InterPro" id="IPR040525">
    <property type="entry name" value="UGGT_TRXL_4"/>
</dbReference>
<evidence type="ECO:0000256" key="2">
    <source>
        <dbReference type="ARBA" id="ARBA00004319"/>
    </source>
</evidence>
<feature type="domain" description="UGGT thioredoxin-like" evidence="13">
    <location>
        <begin position="433"/>
        <end position="696"/>
    </location>
</feature>